<name>A0ABV7FPE7_9ALTE</name>
<dbReference type="InterPro" id="IPR011644">
    <property type="entry name" value="Heme_NO-bd"/>
</dbReference>
<sequence>MQGAIFTAFSDLVIEQQGMGAWDEILDNVQPASGGIYTRGQQYDDNELFALVGALAEKTGLPATDLVRAFGKFLFGKLYSNMPPNIEHISDLKEFLISIDSVIHVEVQRIHPDAYLPKFEYTETPEGDLVMYYASKRKLCHAAEGLILGAAEQFQRKVTISHPECMHQGDERCKLIISIED</sequence>
<dbReference type="SMART" id="SM00989">
    <property type="entry name" value="V4R"/>
    <property type="match status" value="1"/>
</dbReference>
<dbReference type="InterPro" id="IPR038158">
    <property type="entry name" value="H-NOX_domain_sf"/>
</dbReference>
<accession>A0ABV7FPE7</accession>
<organism evidence="2 3">
    <name type="scientific">Agaribacter flavus</name>
    <dbReference type="NCBI Taxonomy" id="1902781"/>
    <lineage>
        <taxon>Bacteria</taxon>
        <taxon>Pseudomonadati</taxon>
        <taxon>Pseudomonadota</taxon>
        <taxon>Gammaproteobacteria</taxon>
        <taxon>Alteromonadales</taxon>
        <taxon>Alteromonadaceae</taxon>
        <taxon>Agaribacter</taxon>
    </lineage>
</organism>
<evidence type="ECO:0000313" key="2">
    <source>
        <dbReference type="EMBL" id="MFC3121588.1"/>
    </source>
</evidence>
<dbReference type="Pfam" id="PF07700">
    <property type="entry name" value="HNOB"/>
    <property type="match status" value="1"/>
</dbReference>
<evidence type="ECO:0000259" key="1">
    <source>
        <dbReference type="SMART" id="SM00989"/>
    </source>
</evidence>
<evidence type="ECO:0000313" key="3">
    <source>
        <dbReference type="Proteomes" id="UP001595478"/>
    </source>
</evidence>
<dbReference type="RefSeq" id="WP_376919726.1">
    <property type="nucleotide sequence ID" value="NZ_JBHRSW010000014.1"/>
</dbReference>
<dbReference type="PANTHER" id="PTHR45655">
    <property type="entry name" value="GUANYLATE CYCLASE SOLUBLE SUBUNIT BETA-2"/>
    <property type="match status" value="1"/>
</dbReference>
<dbReference type="InterPro" id="IPR024096">
    <property type="entry name" value="NO_sig/Golgi_transp_ligand-bd"/>
</dbReference>
<proteinExistence type="predicted"/>
<comment type="caution">
    <text evidence="2">The sequence shown here is derived from an EMBL/GenBank/DDBJ whole genome shotgun (WGS) entry which is preliminary data.</text>
</comment>
<reference evidence="3" key="1">
    <citation type="journal article" date="2019" name="Int. J. Syst. Evol. Microbiol.">
        <title>The Global Catalogue of Microorganisms (GCM) 10K type strain sequencing project: providing services to taxonomists for standard genome sequencing and annotation.</title>
        <authorList>
            <consortium name="The Broad Institute Genomics Platform"/>
            <consortium name="The Broad Institute Genome Sequencing Center for Infectious Disease"/>
            <person name="Wu L."/>
            <person name="Ma J."/>
        </authorList>
    </citation>
    <scope>NUCLEOTIDE SEQUENCE [LARGE SCALE GENOMIC DNA]</scope>
    <source>
        <strain evidence="3">KCTC 52473</strain>
    </source>
</reference>
<protein>
    <submittedName>
        <fullName evidence="2">Heme NO-binding domain-containing protein</fullName>
    </submittedName>
</protein>
<dbReference type="EMBL" id="JBHRSW010000014">
    <property type="protein sequence ID" value="MFC3121588.1"/>
    <property type="molecule type" value="Genomic_DNA"/>
</dbReference>
<gene>
    <name evidence="2" type="ORF">ACFOHL_08130</name>
</gene>
<dbReference type="Proteomes" id="UP001595478">
    <property type="component" value="Unassembled WGS sequence"/>
</dbReference>
<dbReference type="SUPFAM" id="SSF111126">
    <property type="entry name" value="Ligand-binding domain in the NO signalling and Golgi transport"/>
    <property type="match status" value="1"/>
</dbReference>
<dbReference type="InterPro" id="IPR004096">
    <property type="entry name" value="V4R"/>
</dbReference>
<dbReference type="PANTHER" id="PTHR45655:SF13">
    <property type="entry name" value="SOLUBLE GUANYLATE CYCLASE GCY-32-RELATED"/>
    <property type="match status" value="1"/>
</dbReference>
<dbReference type="Gene3D" id="3.90.1520.10">
    <property type="entry name" value="H-NOX domain"/>
    <property type="match status" value="1"/>
</dbReference>
<feature type="domain" description="4-vinyl reductase 4VR" evidence="1">
    <location>
        <begin position="118"/>
        <end position="179"/>
    </location>
</feature>
<keyword evidence="3" id="KW-1185">Reference proteome</keyword>